<dbReference type="GO" id="GO:0016787">
    <property type="term" value="F:hydrolase activity"/>
    <property type="evidence" value="ECO:0007669"/>
    <property type="project" value="UniProtKB-KW"/>
</dbReference>
<keyword evidence="8 15" id="KW-0406">Ion transport</keyword>
<comment type="caution">
    <text evidence="18">The sequence shown here is derived from an EMBL/GenBank/DDBJ whole genome shotgun (WGS) entry which is preliminary data.</text>
</comment>
<keyword evidence="9 15" id="KW-0472">Membrane</keyword>
<evidence type="ECO:0000256" key="10">
    <source>
        <dbReference type="ARBA" id="ARBA00023310"/>
    </source>
</evidence>
<evidence type="ECO:0000256" key="15">
    <source>
        <dbReference type="HAMAP-Rule" id="MF_01398"/>
    </source>
</evidence>
<dbReference type="GO" id="GO:0012505">
    <property type="term" value="C:endomembrane system"/>
    <property type="evidence" value="ECO:0007669"/>
    <property type="project" value="UniProtKB-SubCell"/>
</dbReference>
<keyword evidence="18" id="KW-0378">Hydrolase</keyword>
<evidence type="ECO:0000313" key="19">
    <source>
        <dbReference type="Proteomes" id="UP000029736"/>
    </source>
</evidence>
<dbReference type="AlphaFoldDB" id="A0A098S9Q0"/>
<keyword evidence="5 15" id="KW-0812">Transmembrane</keyword>
<evidence type="ECO:0000313" key="18">
    <source>
        <dbReference type="EMBL" id="KGE88840.1"/>
    </source>
</evidence>
<evidence type="ECO:0000256" key="2">
    <source>
        <dbReference type="ARBA" id="ARBA00022448"/>
    </source>
</evidence>
<dbReference type="OrthoDB" id="9795289at2"/>
<accession>A0A098S9Q0</accession>
<dbReference type="GO" id="GO:0005886">
    <property type="term" value="C:plasma membrane"/>
    <property type="evidence" value="ECO:0007669"/>
    <property type="project" value="UniProtKB-SubCell"/>
</dbReference>
<proteinExistence type="inferred from homology"/>
<dbReference type="InterPro" id="IPR002146">
    <property type="entry name" value="ATP_synth_b/b'su_bac/chlpt"/>
</dbReference>
<dbReference type="GO" id="GO:0046933">
    <property type="term" value="F:proton-transporting ATP synthase activity, rotational mechanism"/>
    <property type="evidence" value="ECO:0007669"/>
    <property type="project" value="UniProtKB-UniRule"/>
</dbReference>
<dbReference type="CDD" id="cd06503">
    <property type="entry name" value="ATP-synt_Fo_b"/>
    <property type="match status" value="1"/>
</dbReference>
<keyword evidence="17" id="KW-0175">Coiled coil</keyword>
<dbReference type="Pfam" id="PF00430">
    <property type="entry name" value="ATP-synt_B"/>
    <property type="match status" value="1"/>
</dbReference>
<evidence type="ECO:0000256" key="16">
    <source>
        <dbReference type="RuleBase" id="RU003848"/>
    </source>
</evidence>
<keyword evidence="4 15" id="KW-0138">CF(0)</keyword>
<organism evidence="18 19">
    <name type="scientific">Phaeodactylibacter xiamenensis</name>
    <dbReference type="NCBI Taxonomy" id="1524460"/>
    <lineage>
        <taxon>Bacteria</taxon>
        <taxon>Pseudomonadati</taxon>
        <taxon>Bacteroidota</taxon>
        <taxon>Saprospiria</taxon>
        <taxon>Saprospirales</taxon>
        <taxon>Haliscomenobacteraceae</taxon>
        <taxon>Phaeodactylibacter</taxon>
    </lineage>
</organism>
<reference evidence="18 19" key="1">
    <citation type="journal article" date="2014" name="Int. J. Syst. Evol. Microbiol.">
        <title>Phaeodactylibacter xiamenensis gen. nov., sp. nov., a member of the family Saprospiraceae isolated from the marine alga Phaeodactylum tricornutum.</title>
        <authorList>
            <person name="Chen Z.Jr."/>
            <person name="Lei X."/>
            <person name="Lai Q."/>
            <person name="Li Y."/>
            <person name="Zhang B."/>
            <person name="Zhang J."/>
            <person name="Zhang H."/>
            <person name="Yang L."/>
            <person name="Zheng W."/>
            <person name="Tian Y."/>
            <person name="Yu Z."/>
            <person name="Xu H.Jr."/>
            <person name="Zheng T."/>
        </authorList>
    </citation>
    <scope>NUCLEOTIDE SEQUENCE [LARGE SCALE GENOMIC DNA]</scope>
    <source>
        <strain evidence="18 19">KD52</strain>
    </source>
</reference>
<comment type="similarity">
    <text evidence="1 15 16">Belongs to the ATPase B chain family.</text>
</comment>
<gene>
    <name evidence="15" type="primary">atpF</name>
    <name evidence="18" type="ORF">IX84_06855</name>
</gene>
<dbReference type="GO" id="GO:0045259">
    <property type="term" value="C:proton-transporting ATP synthase complex"/>
    <property type="evidence" value="ECO:0007669"/>
    <property type="project" value="UniProtKB-KW"/>
</dbReference>
<evidence type="ECO:0000256" key="4">
    <source>
        <dbReference type="ARBA" id="ARBA00022547"/>
    </source>
</evidence>
<keyword evidence="7 15" id="KW-1133">Transmembrane helix</keyword>
<dbReference type="GO" id="GO:0046961">
    <property type="term" value="F:proton-transporting ATPase activity, rotational mechanism"/>
    <property type="evidence" value="ECO:0007669"/>
    <property type="project" value="TreeGrafter"/>
</dbReference>
<name>A0A098S9Q0_9BACT</name>
<dbReference type="InterPro" id="IPR005864">
    <property type="entry name" value="ATP_synth_F0_bsu_bac"/>
</dbReference>
<keyword evidence="19" id="KW-1185">Reference proteome</keyword>
<feature type="coiled-coil region" evidence="17">
    <location>
        <begin position="43"/>
        <end position="128"/>
    </location>
</feature>
<evidence type="ECO:0000256" key="5">
    <source>
        <dbReference type="ARBA" id="ARBA00022692"/>
    </source>
</evidence>
<evidence type="ECO:0000256" key="8">
    <source>
        <dbReference type="ARBA" id="ARBA00023065"/>
    </source>
</evidence>
<dbReference type="Proteomes" id="UP000029736">
    <property type="component" value="Unassembled WGS sequence"/>
</dbReference>
<evidence type="ECO:0000256" key="14">
    <source>
        <dbReference type="ARBA" id="ARBA00037847"/>
    </source>
</evidence>
<comment type="subcellular location">
    <subcellularLocation>
        <location evidence="15">Cell membrane</location>
        <topology evidence="15">Single-pass membrane protein</topology>
    </subcellularLocation>
    <subcellularLocation>
        <location evidence="14">Endomembrane system</location>
        <topology evidence="14">Single-pass membrane protein</topology>
    </subcellularLocation>
</comment>
<evidence type="ECO:0000256" key="17">
    <source>
        <dbReference type="SAM" id="Coils"/>
    </source>
</evidence>
<dbReference type="EMBL" id="JPOS01000016">
    <property type="protein sequence ID" value="KGE88840.1"/>
    <property type="molecule type" value="Genomic_DNA"/>
</dbReference>
<keyword evidence="3 15" id="KW-1003">Cell membrane</keyword>
<evidence type="ECO:0000256" key="12">
    <source>
        <dbReference type="ARBA" id="ARBA00025614"/>
    </source>
</evidence>
<keyword evidence="6 15" id="KW-0375">Hydrogen ion transport</keyword>
<evidence type="ECO:0000256" key="7">
    <source>
        <dbReference type="ARBA" id="ARBA00022989"/>
    </source>
</evidence>
<evidence type="ECO:0000256" key="13">
    <source>
        <dbReference type="ARBA" id="ARBA00026054"/>
    </source>
</evidence>
<dbReference type="InterPro" id="IPR050059">
    <property type="entry name" value="ATP_synthase_B_chain"/>
</dbReference>
<feature type="transmembrane region" description="Helical" evidence="15">
    <location>
        <begin position="20"/>
        <end position="39"/>
    </location>
</feature>
<keyword evidence="10 15" id="KW-0066">ATP synthesis</keyword>
<comment type="subunit">
    <text evidence="15">F-type ATPases have 2 components, F(1) - the catalytic core - and F(0) - the membrane proton channel. F(1) has five subunits: alpha(3), beta(3), gamma(1), delta(1), epsilon(1). F(0) has three main subunits: a(1), b(2) and c(10-14). The alpha and beta chains form an alternating ring which encloses part of the gamma chain. F(1) is attached to F(0) by a central stalk formed by the gamma and epsilon chains, while a peripheral stalk is formed by the delta and b chains.</text>
</comment>
<evidence type="ECO:0000256" key="9">
    <source>
        <dbReference type="ARBA" id="ARBA00023136"/>
    </source>
</evidence>
<evidence type="ECO:0000256" key="6">
    <source>
        <dbReference type="ARBA" id="ARBA00022781"/>
    </source>
</evidence>
<dbReference type="RefSeq" id="WP_044217770.1">
    <property type="nucleotide sequence ID" value="NZ_JBKAGJ010000001.1"/>
</dbReference>
<comment type="subunit">
    <text evidence="13">F-type ATPases have 2 components, F(1) - the catalytic core - and F(0) - the membrane proton channel. F(1) has five subunits: alpha(3), beta(3), gamma(1), delta(1), epsilon(1). F(0) has four main subunits: a(1), b(2) and c(10-14). The alpha and beta chains form an alternating ring which encloses part of the gamma chain. F(1) is attached to F(0) by a central stalk formed by the gamma and epsilon chains, while a peripheral stalk is formed by the delta and b chains.</text>
</comment>
<dbReference type="PANTHER" id="PTHR33445:SF1">
    <property type="entry name" value="ATP SYNTHASE SUBUNIT B"/>
    <property type="match status" value="1"/>
</dbReference>
<keyword evidence="2 15" id="KW-0813">Transport</keyword>
<dbReference type="SUPFAM" id="SSF81573">
    <property type="entry name" value="F1F0 ATP synthase subunit B, membrane domain"/>
    <property type="match status" value="1"/>
</dbReference>
<protein>
    <recommendedName>
        <fullName evidence="15">ATP synthase subunit b</fullName>
    </recommendedName>
    <alternativeName>
        <fullName evidence="15">ATP synthase F(0) sector subunit b</fullName>
    </alternativeName>
    <alternativeName>
        <fullName evidence="15">ATPase subunit I</fullName>
    </alternativeName>
    <alternativeName>
        <fullName evidence="15">F-type ATPase subunit b</fullName>
        <shortName evidence="15">F-ATPase subunit b</shortName>
    </alternativeName>
</protein>
<comment type="function">
    <text evidence="12">Component of the F(0) channel, it forms part of the peripheral stalk, linking F(1) to F(0). The b'-subunit is a diverged and duplicated form of b found in plants and photosynthetic bacteria.</text>
</comment>
<evidence type="ECO:0000256" key="1">
    <source>
        <dbReference type="ARBA" id="ARBA00005513"/>
    </source>
</evidence>
<dbReference type="NCBIfam" id="TIGR01144">
    <property type="entry name" value="ATP_synt_b"/>
    <property type="match status" value="1"/>
</dbReference>
<dbReference type="PANTHER" id="PTHR33445">
    <property type="entry name" value="ATP SYNTHASE SUBUNIT B', CHLOROPLASTIC"/>
    <property type="match status" value="1"/>
</dbReference>
<evidence type="ECO:0000256" key="3">
    <source>
        <dbReference type="ARBA" id="ARBA00022475"/>
    </source>
</evidence>
<evidence type="ECO:0000256" key="11">
    <source>
        <dbReference type="ARBA" id="ARBA00025198"/>
    </source>
</evidence>
<dbReference type="Gene3D" id="1.20.5.620">
    <property type="entry name" value="F1F0 ATP synthase subunit B, membrane domain"/>
    <property type="match status" value="1"/>
</dbReference>
<dbReference type="HAMAP" id="MF_01398">
    <property type="entry name" value="ATP_synth_b_bprime"/>
    <property type="match status" value="1"/>
</dbReference>
<sequence>MANVLFLADFSVIKPDPGLIFWTTLIFLLVWALLGRMAFGPIQNALKKRENDIQDALDEARNAREEMAALQSKNEELLREAQEERAKILKEAKETKEAIVKEAKEKAQDEARKIVNNAKQDIENQRLAAMTDLKNQVGVLSIEIAEKLLRRQLDDKKGQEQFVSSLVDDLKMN</sequence>
<dbReference type="InterPro" id="IPR028987">
    <property type="entry name" value="ATP_synth_B-like_membr_sf"/>
</dbReference>
<comment type="function">
    <text evidence="11 15">F(1)F(0) ATP synthase produces ATP from ADP in the presence of a proton or sodium gradient. F-type ATPases consist of two structural domains, F(1) containing the extramembraneous catalytic core and F(0) containing the membrane proton channel, linked together by a central stalk and a peripheral stalk. During catalysis, ATP synthesis in the catalytic domain of F(1) is coupled via a rotary mechanism of the central stalk subunits to proton translocation.</text>
</comment>
<dbReference type="STRING" id="1524460.IX84_06855"/>